<keyword evidence="7 10" id="KW-0012">Acyltransferase</keyword>
<dbReference type="NCBIfam" id="NF007233">
    <property type="entry name" value="PRK09653.1"/>
    <property type="match status" value="1"/>
</dbReference>
<sequence>MNLIDQLKQKIEGKHIKVVYPEGSDERIVKAAVRLAQDNLADPIILGTKEEVEAILAKHQMNLPANVEIIDPKTYPDNLFDEMLDSFLKRRAGKNTADQGREWLRNVNNYFGTMLVYMKKADCMVSGAINPTGDTVRPALQLIKTKPSVSRTSGAFIMTRNDGQETYVFADCAININPTAQELAEIAVESVKTARLFDIDPKVAMLSFSTKGSAKSEEVTKVMEATTLAQKMAPDEEIDGELQFDAALIPSVGESKAPGSKVAGHANVFIFPDLQSGNIGYKIAQRLGNFTAIGPILQGLNQPVSDLSRGASEEDAYQVGIITAAQTTME</sequence>
<dbReference type="Gene3D" id="3.40.50.10950">
    <property type="match status" value="1"/>
</dbReference>
<evidence type="ECO:0000256" key="3">
    <source>
        <dbReference type="ARBA" id="ARBA00005656"/>
    </source>
</evidence>
<dbReference type="SUPFAM" id="SSF53659">
    <property type="entry name" value="Isocitrate/Isopropylmalate dehydrogenase-like"/>
    <property type="match status" value="1"/>
</dbReference>
<evidence type="ECO:0000256" key="4">
    <source>
        <dbReference type="ARBA" id="ARBA00012707"/>
    </source>
</evidence>
<dbReference type="InterPro" id="IPR012147">
    <property type="entry name" value="P_Ac_Bu_trans"/>
</dbReference>
<evidence type="ECO:0000313" key="10">
    <source>
        <dbReference type="EMBL" id="HIX01191.1"/>
    </source>
</evidence>
<dbReference type="Gene3D" id="3.40.50.10750">
    <property type="entry name" value="Isocitrate/Isopropylmalate dehydrogenase-like"/>
    <property type="match status" value="1"/>
</dbReference>
<evidence type="ECO:0000256" key="1">
    <source>
        <dbReference type="ARBA" id="ARBA00000705"/>
    </source>
</evidence>
<dbReference type="InterPro" id="IPR042112">
    <property type="entry name" value="P_AcTrfase_dom2"/>
</dbReference>
<comment type="caution">
    <text evidence="10">The sequence shown here is derived from an EMBL/GenBank/DDBJ whole genome shotgun (WGS) entry which is preliminary data.</text>
</comment>
<dbReference type="GO" id="GO:0008959">
    <property type="term" value="F:phosphate acetyltransferase activity"/>
    <property type="evidence" value="ECO:0007669"/>
    <property type="project" value="UniProtKB-EC"/>
</dbReference>
<evidence type="ECO:0000259" key="9">
    <source>
        <dbReference type="Pfam" id="PF01515"/>
    </source>
</evidence>
<comment type="catalytic activity">
    <reaction evidence="1">
        <text>acetyl-CoA + phosphate = acetyl phosphate + CoA</text>
        <dbReference type="Rhea" id="RHEA:19521"/>
        <dbReference type="ChEBI" id="CHEBI:22191"/>
        <dbReference type="ChEBI" id="CHEBI:43474"/>
        <dbReference type="ChEBI" id="CHEBI:57287"/>
        <dbReference type="ChEBI" id="CHEBI:57288"/>
        <dbReference type="EC" id="2.3.1.8"/>
    </reaction>
</comment>
<feature type="domain" description="Phosphate acetyl/butaryl transferase" evidence="9">
    <location>
        <begin position="3"/>
        <end position="324"/>
    </location>
</feature>
<reference evidence="10" key="1">
    <citation type="journal article" date="2021" name="PeerJ">
        <title>Extensive microbial diversity within the chicken gut microbiome revealed by metagenomics and culture.</title>
        <authorList>
            <person name="Gilroy R."/>
            <person name="Ravi A."/>
            <person name="Getino M."/>
            <person name="Pursley I."/>
            <person name="Horton D.L."/>
            <person name="Alikhan N.F."/>
            <person name="Baker D."/>
            <person name="Gharbi K."/>
            <person name="Hall N."/>
            <person name="Watson M."/>
            <person name="Adriaenssens E.M."/>
            <person name="Foster-Nyarko E."/>
            <person name="Jarju S."/>
            <person name="Secka A."/>
            <person name="Antonio M."/>
            <person name="Oren A."/>
            <person name="Chaudhuri R.R."/>
            <person name="La Ragione R."/>
            <person name="Hildebrand F."/>
            <person name="Pallen M.J."/>
        </authorList>
    </citation>
    <scope>NUCLEOTIDE SEQUENCE</scope>
    <source>
        <strain evidence="10">6627</strain>
    </source>
</reference>
<dbReference type="AlphaFoldDB" id="A0A9D1UVK8"/>
<evidence type="ECO:0000256" key="2">
    <source>
        <dbReference type="ARBA" id="ARBA00004989"/>
    </source>
</evidence>
<comment type="pathway">
    <text evidence="2">Metabolic intermediate biosynthesis; acetyl-CoA biosynthesis; acetyl-CoA from acetate: step 2/2.</text>
</comment>
<dbReference type="InterPro" id="IPR042113">
    <property type="entry name" value="P_AcTrfase_dom1"/>
</dbReference>
<evidence type="ECO:0000256" key="5">
    <source>
        <dbReference type="ARBA" id="ARBA00021528"/>
    </source>
</evidence>
<name>A0A9D1UVK8_9LACO</name>
<gene>
    <name evidence="10" type="primary">pta</name>
    <name evidence="10" type="ORF">H9861_00335</name>
</gene>
<comment type="similarity">
    <text evidence="3">Belongs to the phosphate acetyltransferase and butyryltransferase family.</text>
</comment>
<dbReference type="PANTHER" id="PTHR43356:SF3">
    <property type="entry name" value="PHOSPHATE ACETYLTRANSFERASE"/>
    <property type="match status" value="1"/>
</dbReference>
<proteinExistence type="inferred from homology"/>
<dbReference type="Proteomes" id="UP000823963">
    <property type="component" value="Unassembled WGS sequence"/>
</dbReference>
<keyword evidence="6 10" id="KW-0808">Transferase</keyword>
<dbReference type="PANTHER" id="PTHR43356">
    <property type="entry name" value="PHOSPHATE ACETYLTRANSFERASE"/>
    <property type="match status" value="1"/>
</dbReference>
<protein>
    <recommendedName>
        <fullName evidence="5">Phosphate acetyltransferase</fullName>
        <ecNumber evidence="4">2.3.1.8</ecNumber>
    </recommendedName>
    <alternativeName>
        <fullName evidence="8">Phosphotransacetylase</fullName>
    </alternativeName>
</protein>
<dbReference type="NCBIfam" id="TIGR00651">
    <property type="entry name" value="pta"/>
    <property type="match status" value="1"/>
</dbReference>
<dbReference type="EMBL" id="DXFP01000004">
    <property type="protein sequence ID" value="HIX01191.1"/>
    <property type="molecule type" value="Genomic_DNA"/>
</dbReference>
<dbReference type="Pfam" id="PF01515">
    <property type="entry name" value="PTA_PTB"/>
    <property type="match status" value="1"/>
</dbReference>
<evidence type="ECO:0000256" key="7">
    <source>
        <dbReference type="ARBA" id="ARBA00023315"/>
    </source>
</evidence>
<dbReference type="InterPro" id="IPR050500">
    <property type="entry name" value="Phos_Acetyltrans/Butyryltrans"/>
</dbReference>
<dbReference type="EC" id="2.3.1.8" evidence="4"/>
<dbReference type="PIRSF" id="PIRSF000428">
    <property type="entry name" value="P_Ac_trans"/>
    <property type="match status" value="1"/>
</dbReference>
<organism evidence="10 11">
    <name type="scientific">Candidatus Ligilactobacillus excrementigallinarum</name>
    <dbReference type="NCBI Taxonomy" id="2838641"/>
    <lineage>
        <taxon>Bacteria</taxon>
        <taxon>Bacillati</taxon>
        <taxon>Bacillota</taxon>
        <taxon>Bacilli</taxon>
        <taxon>Lactobacillales</taxon>
        <taxon>Lactobacillaceae</taxon>
        <taxon>Ligilactobacillus</taxon>
    </lineage>
</organism>
<accession>A0A9D1UVK8</accession>
<evidence type="ECO:0000256" key="8">
    <source>
        <dbReference type="ARBA" id="ARBA00031108"/>
    </source>
</evidence>
<dbReference type="InterPro" id="IPR002505">
    <property type="entry name" value="PTA_PTB"/>
</dbReference>
<reference evidence="10" key="2">
    <citation type="submission" date="2021-04" db="EMBL/GenBank/DDBJ databases">
        <authorList>
            <person name="Gilroy R."/>
        </authorList>
    </citation>
    <scope>NUCLEOTIDE SEQUENCE</scope>
    <source>
        <strain evidence="10">6627</strain>
    </source>
</reference>
<evidence type="ECO:0000313" key="11">
    <source>
        <dbReference type="Proteomes" id="UP000823963"/>
    </source>
</evidence>
<evidence type="ECO:0000256" key="6">
    <source>
        <dbReference type="ARBA" id="ARBA00022679"/>
    </source>
</evidence>
<dbReference type="InterPro" id="IPR004614">
    <property type="entry name" value="P_AcTrfase"/>
</dbReference>